<dbReference type="InterPro" id="IPR036322">
    <property type="entry name" value="WD40_repeat_dom_sf"/>
</dbReference>
<dbReference type="SMART" id="SM00320">
    <property type="entry name" value="WD40"/>
    <property type="match status" value="2"/>
</dbReference>
<dbReference type="Proteomes" id="UP001497525">
    <property type="component" value="Unassembled WGS sequence"/>
</dbReference>
<dbReference type="InterPro" id="IPR015943">
    <property type="entry name" value="WD40/YVTN_repeat-like_dom_sf"/>
</dbReference>
<feature type="region of interest" description="Disordered" evidence="1">
    <location>
        <begin position="535"/>
        <end position="577"/>
    </location>
</feature>
<name>A0AAV2T5Q5_CALDB</name>
<feature type="region of interest" description="Disordered" evidence="1">
    <location>
        <begin position="590"/>
        <end position="616"/>
    </location>
</feature>
<dbReference type="InterPro" id="IPR001680">
    <property type="entry name" value="WD40_rpt"/>
</dbReference>
<evidence type="ECO:0008006" key="4">
    <source>
        <dbReference type="Google" id="ProtNLM"/>
    </source>
</evidence>
<accession>A0AAV2T5Q5</accession>
<comment type="caution">
    <text evidence="2">The sequence shown here is derived from an EMBL/GenBank/DDBJ whole genome shotgun (WGS) entry which is preliminary data.</text>
</comment>
<evidence type="ECO:0000313" key="2">
    <source>
        <dbReference type="EMBL" id="CAL5131491.1"/>
    </source>
</evidence>
<protein>
    <recommendedName>
        <fullName evidence="4">WD repeat-containing protein WRAP73</fullName>
    </recommendedName>
</protein>
<dbReference type="Gene3D" id="2.130.10.10">
    <property type="entry name" value="YVTN repeat-like/Quinoprotein amine dehydrogenase"/>
    <property type="match status" value="3"/>
</dbReference>
<dbReference type="SUPFAM" id="SSF50978">
    <property type="entry name" value="WD40 repeat-like"/>
    <property type="match status" value="1"/>
</dbReference>
<dbReference type="Pfam" id="PF00400">
    <property type="entry name" value="WD40"/>
    <property type="match status" value="1"/>
</dbReference>
<dbReference type="PANTHER" id="PTHR16220:SF0">
    <property type="entry name" value="WD REPEAT-CONTAINING PROTEIN WRAP73"/>
    <property type="match status" value="1"/>
</dbReference>
<dbReference type="PANTHER" id="PTHR16220">
    <property type="entry name" value="WD REPEAT PROTEIN 8-RELATED"/>
    <property type="match status" value="1"/>
</dbReference>
<evidence type="ECO:0000313" key="3">
    <source>
        <dbReference type="Proteomes" id="UP001497525"/>
    </source>
</evidence>
<dbReference type="EMBL" id="CAXLJL010000095">
    <property type="protein sequence ID" value="CAL5131491.1"/>
    <property type="molecule type" value="Genomic_DNA"/>
</dbReference>
<dbReference type="InterPro" id="IPR052778">
    <property type="entry name" value="Centrosome-WD_assoc"/>
</dbReference>
<dbReference type="GO" id="GO:0005815">
    <property type="term" value="C:microtubule organizing center"/>
    <property type="evidence" value="ECO:0007669"/>
    <property type="project" value="TreeGrafter"/>
</dbReference>
<gene>
    <name evidence="2" type="ORF">CDAUBV1_LOCUS3912</name>
</gene>
<reference evidence="2" key="1">
    <citation type="submission" date="2024-06" db="EMBL/GenBank/DDBJ databases">
        <authorList>
            <person name="Liu X."/>
            <person name="Lenzi L."/>
            <person name="Haldenby T S."/>
            <person name="Uol C."/>
        </authorList>
    </citation>
    <scope>NUCLEOTIDE SEQUENCE</scope>
</reference>
<dbReference type="SUPFAM" id="SSF82171">
    <property type="entry name" value="DPP6 N-terminal domain-like"/>
    <property type="match status" value="1"/>
</dbReference>
<organism evidence="2 3">
    <name type="scientific">Calicophoron daubneyi</name>
    <name type="common">Rumen fluke</name>
    <name type="synonym">Paramphistomum daubneyi</name>
    <dbReference type="NCBI Taxonomy" id="300641"/>
    <lineage>
        <taxon>Eukaryota</taxon>
        <taxon>Metazoa</taxon>
        <taxon>Spiralia</taxon>
        <taxon>Lophotrochozoa</taxon>
        <taxon>Platyhelminthes</taxon>
        <taxon>Trematoda</taxon>
        <taxon>Digenea</taxon>
        <taxon>Plagiorchiida</taxon>
        <taxon>Pronocephalata</taxon>
        <taxon>Paramphistomoidea</taxon>
        <taxon>Paramphistomidae</taxon>
        <taxon>Calicophoron</taxon>
    </lineage>
</organism>
<evidence type="ECO:0000256" key="1">
    <source>
        <dbReference type="SAM" id="MobiDB-lite"/>
    </source>
</evidence>
<proteinExistence type="predicted"/>
<sequence>MNFSEPVRISNTLASVSPNSIYVASVTQHKVIIRLCASLQISQMCSCIDVIYAFSWSPDSLFILCVLKKRSIVQILSIENPDWVCKVDEGSAGLLSAVWAPDSRHFLTTTEFYLRITVWSLSEVSISYLKYPKACPNNLAFSPSGRYLGLLERRNFRDHLSLFDCHAEWNLVRNIQLDTIDAVGLLWSPDERYLVFWDECLRYRATIYSVDGQHLCTYVAYDPSQDLLGVKSVCWSPTGQLLAIGSYDQKCRILVWTNWACLACIAHPVGKPINPLLGLSPTGKALCLNGDLEELEDGLLPTYRPHRIDIYEEVVQNPDNAVSSAVLLSSGDGSRQKPANSGVSYRLVSGSVTIQSVNPDPKLAYPKIGVGLLAFSSDGRFLATRNDNAPRTVWIWSIDHRLSLFSLLNHTSGSVSALVWDPTSPARLAICTGSDSVFMWTPQGCLAVQIPAHFKFTVSSLSWLPSGDAILLLSDTQFCLCYLDSNDRSDVEHQLVWKPPCRSRTSEDFSMTLSQPKQDPLLPVGVFGLADDAESTQAAPSIGDTPNWLRQRTNKEGRMEGNGCGRRRSISAGSKRLDDEHFSRLAATRAVSSSRQAWLPPSAVSRPASKQISKDG</sequence>
<dbReference type="GO" id="GO:1990811">
    <property type="term" value="C:MWP complex"/>
    <property type="evidence" value="ECO:0007669"/>
    <property type="project" value="TreeGrafter"/>
</dbReference>
<dbReference type="AlphaFoldDB" id="A0AAV2T5Q5"/>